<keyword evidence="2" id="KW-0378">Hydrolase</keyword>
<evidence type="ECO:0000259" key="1">
    <source>
        <dbReference type="Pfam" id="PF13392"/>
    </source>
</evidence>
<accession>A0ABW7EPS2</accession>
<evidence type="ECO:0000313" key="3">
    <source>
        <dbReference type="Proteomes" id="UP001606300"/>
    </source>
</evidence>
<comment type="caution">
    <text evidence="2">The sequence shown here is derived from an EMBL/GenBank/DDBJ whole genome shotgun (WGS) entry which is preliminary data.</text>
</comment>
<dbReference type="Pfam" id="PF13392">
    <property type="entry name" value="HNH_3"/>
    <property type="match status" value="1"/>
</dbReference>
<organism evidence="2 3">
    <name type="scientific">Pelomonas dachongensis</name>
    <dbReference type="NCBI Taxonomy" id="3299029"/>
    <lineage>
        <taxon>Bacteria</taxon>
        <taxon>Pseudomonadati</taxon>
        <taxon>Pseudomonadota</taxon>
        <taxon>Betaproteobacteria</taxon>
        <taxon>Burkholderiales</taxon>
        <taxon>Sphaerotilaceae</taxon>
        <taxon>Roseateles</taxon>
    </lineage>
</organism>
<keyword evidence="2" id="KW-0540">Nuclease</keyword>
<dbReference type="Proteomes" id="UP001606300">
    <property type="component" value="Unassembled WGS sequence"/>
</dbReference>
<dbReference type="GO" id="GO:0004519">
    <property type="term" value="F:endonuclease activity"/>
    <property type="evidence" value="ECO:0007669"/>
    <property type="project" value="UniProtKB-KW"/>
</dbReference>
<protein>
    <submittedName>
        <fullName evidence="2">HNH endonuclease</fullName>
    </submittedName>
</protein>
<feature type="domain" description="HNH nuclease" evidence="1">
    <location>
        <begin position="53"/>
        <end position="88"/>
    </location>
</feature>
<dbReference type="InterPro" id="IPR044925">
    <property type="entry name" value="His-Me_finger_sf"/>
</dbReference>
<keyword evidence="3" id="KW-1185">Reference proteome</keyword>
<keyword evidence="2" id="KW-0255">Endonuclease</keyword>
<gene>
    <name evidence="2" type="ORF">ACG02S_16510</name>
</gene>
<dbReference type="SUPFAM" id="SSF54060">
    <property type="entry name" value="His-Me finger endonucleases"/>
    <property type="match status" value="1"/>
</dbReference>
<dbReference type="RefSeq" id="WP_394471572.1">
    <property type="nucleotide sequence ID" value="NZ_JBIGHY010000006.1"/>
</dbReference>
<reference evidence="2 3" key="1">
    <citation type="submission" date="2024-09" db="EMBL/GenBank/DDBJ databases">
        <title>Novel species of the genus Pelomonas and Roseateles isolated from streams.</title>
        <authorList>
            <person name="Lu H."/>
        </authorList>
    </citation>
    <scope>NUCLEOTIDE SEQUENCE [LARGE SCALE GENOMIC DNA]</scope>
    <source>
        <strain evidence="2 3">DC23W</strain>
    </source>
</reference>
<name>A0ABW7EPS2_9BURK</name>
<dbReference type="EMBL" id="JBIGHY010000006">
    <property type="protein sequence ID" value="MFG6415500.1"/>
    <property type="molecule type" value="Genomic_DNA"/>
</dbReference>
<evidence type="ECO:0000313" key="2">
    <source>
        <dbReference type="EMBL" id="MFG6415500.1"/>
    </source>
</evidence>
<sequence length="157" mass="17284">MPQPLVLSAEDSHLPASFGGFKPGECVHCDWLHSTHDGYQQVHETSMSGEVVGAHRKVYALFNGPLGKYDIVSHACGDRTCLNPYHLFISGRHPCPRDFDFAHDKRFRLSSEGLARIADLSKSVSELALELGVHPNTVASRRADLRHALRCSALALP</sequence>
<proteinExistence type="predicted"/>
<dbReference type="InterPro" id="IPR003615">
    <property type="entry name" value="HNH_nuc"/>
</dbReference>